<dbReference type="InterPro" id="IPR036425">
    <property type="entry name" value="MoaB/Mog-like_dom_sf"/>
</dbReference>
<dbReference type="PIRSF" id="PIRSF006728">
    <property type="entry name" value="CinA"/>
    <property type="match status" value="1"/>
</dbReference>
<accession>G9Y600</accession>
<dbReference type="PATRIC" id="fig|1002364.3.peg.1833"/>
<dbReference type="Gene3D" id="3.40.980.10">
    <property type="entry name" value="MoaB/Mog-like domain"/>
    <property type="match status" value="1"/>
</dbReference>
<reference evidence="3 4" key="1">
    <citation type="submission" date="2011-08" db="EMBL/GenBank/DDBJ databases">
        <authorList>
            <person name="Weinstock G."/>
            <person name="Sodergren E."/>
            <person name="Clifton S."/>
            <person name="Fulton L."/>
            <person name="Fulton B."/>
            <person name="Courtney L."/>
            <person name="Fronick C."/>
            <person name="Harrison M."/>
            <person name="Strong C."/>
            <person name="Farmer C."/>
            <person name="Delahaunty K."/>
            <person name="Markovic C."/>
            <person name="Hall O."/>
            <person name="Minx P."/>
            <person name="Tomlinson C."/>
            <person name="Mitreva M."/>
            <person name="Hou S."/>
            <person name="Chen J."/>
            <person name="Wollam A."/>
            <person name="Pepin K.H."/>
            <person name="Johnson M."/>
            <person name="Bhonagiri V."/>
            <person name="Zhang X."/>
            <person name="Suruliraj S."/>
            <person name="Warren W."/>
            <person name="Chinwalla A."/>
            <person name="Mardis E.R."/>
            <person name="Wilson R.K."/>
        </authorList>
    </citation>
    <scope>NUCLEOTIDE SEQUENCE [LARGE SCALE GENOMIC DNA]</scope>
    <source>
        <strain evidence="3 4">ATCC 51873</strain>
    </source>
</reference>
<evidence type="ECO:0000259" key="2">
    <source>
        <dbReference type="SMART" id="SM00852"/>
    </source>
</evidence>
<protein>
    <recommendedName>
        <fullName evidence="1">CinA-like protein</fullName>
    </recommendedName>
</protein>
<evidence type="ECO:0000313" key="3">
    <source>
        <dbReference type="EMBL" id="EHM43187.1"/>
    </source>
</evidence>
<dbReference type="HOGENOM" id="CLU_030805_9_1_6"/>
<sequence length="409" mass="45546">MCLIDEIFQERRMLRLEMLCTGDEVLHGQIVDTNSAWLADYLFQQGVPMRSRSTVGDSLEDLVSTLQLRSQYADVLIVNGGLGPTSDDLSAQAAAEALGESLVVHPEWIARMEAYFASRGRPMSESNRKQAMIPASAEMIDNPVGTACGFSIQLNDCWIFFTPGVPSEFKVMVEQQIVPRLRQRFPQTESPLCLRLTTFGRSESGLAQQLDSLPLPPNTTLGYRSSMPIIELKLTGPSSQREEMLKVWQHVRAVAGENCIFEGTAGLPHDVAIGLREKGLRLALSEQFTAGLLSWQLRSVDAPLANSELPEHMGNSTLKEVAARARILATHSGADLTIAIGELQDDRISVVLHSQQKTFGQTMAYSSQRHSQKIRQEMTAMLALDMLRRWLNDESPYGNYEWLKPEELL</sequence>
<dbReference type="NCBIfam" id="NF002978">
    <property type="entry name" value="PRK03673.1"/>
    <property type="match status" value="1"/>
</dbReference>
<comment type="similarity">
    <text evidence="1">Belongs to the CinA family.</text>
</comment>
<feature type="domain" description="MoaB/Mog" evidence="2">
    <location>
        <begin position="17"/>
        <end position="184"/>
    </location>
</feature>
<dbReference type="InterPro" id="IPR050101">
    <property type="entry name" value="CinA"/>
</dbReference>
<organism evidence="3 4">
    <name type="scientific">Hafnia alvei ATCC 51873</name>
    <dbReference type="NCBI Taxonomy" id="1002364"/>
    <lineage>
        <taxon>Bacteria</taxon>
        <taxon>Pseudomonadati</taxon>
        <taxon>Pseudomonadota</taxon>
        <taxon>Gammaproteobacteria</taxon>
        <taxon>Enterobacterales</taxon>
        <taxon>Hafniaceae</taxon>
        <taxon>Hafnia</taxon>
    </lineage>
</organism>
<name>G9Y600_HAFAL</name>
<evidence type="ECO:0000313" key="4">
    <source>
        <dbReference type="Proteomes" id="UP000005959"/>
    </source>
</evidence>
<proteinExistence type="inferred from homology"/>
<dbReference type="SUPFAM" id="SSF53218">
    <property type="entry name" value="Molybdenum cofactor biosynthesis proteins"/>
    <property type="match status" value="1"/>
</dbReference>
<dbReference type="NCBIfam" id="TIGR00200">
    <property type="entry name" value="cinA_nterm"/>
    <property type="match status" value="1"/>
</dbReference>
<dbReference type="PANTHER" id="PTHR13939">
    <property type="entry name" value="NICOTINAMIDE-NUCLEOTIDE AMIDOHYDROLASE PNCC"/>
    <property type="match status" value="1"/>
</dbReference>
<dbReference type="InterPro" id="IPR008135">
    <property type="entry name" value="Competence-induced_CinA"/>
</dbReference>
<dbReference type="AlphaFoldDB" id="G9Y600"/>
<dbReference type="HAMAP" id="MF_00226_B">
    <property type="entry name" value="CinA_B"/>
    <property type="match status" value="1"/>
</dbReference>
<dbReference type="EMBL" id="AGCI01000044">
    <property type="protein sequence ID" value="EHM43187.1"/>
    <property type="molecule type" value="Genomic_DNA"/>
</dbReference>
<dbReference type="Proteomes" id="UP000005959">
    <property type="component" value="Unassembled WGS sequence"/>
</dbReference>
<comment type="caution">
    <text evidence="3">The sequence shown here is derived from an EMBL/GenBank/DDBJ whole genome shotgun (WGS) entry which is preliminary data.</text>
</comment>
<dbReference type="InterPro" id="IPR001453">
    <property type="entry name" value="MoaB/Mog_dom"/>
</dbReference>
<dbReference type="NCBIfam" id="TIGR00177">
    <property type="entry name" value="molyb_syn"/>
    <property type="match status" value="1"/>
</dbReference>
<dbReference type="SMART" id="SM00852">
    <property type="entry name" value="MoCF_biosynth"/>
    <property type="match status" value="1"/>
</dbReference>
<dbReference type="Pfam" id="PF00994">
    <property type="entry name" value="MoCF_biosynth"/>
    <property type="match status" value="1"/>
</dbReference>
<dbReference type="CDD" id="cd00885">
    <property type="entry name" value="cinA"/>
    <property type="match status" value="1"/>
</dbReference>
<gene>
    <name evidence="3" type="ORF">HMPREF0454_02016</name>
</gene>
<dbReference type="PANTHER" id="PTHR13939:SF0">
    <property type="entry name" value="NMN AMIDOHYDROLASE-LIKE PROTEIN YFAY"/>
    <property type="match status" value="1"/>
</dbReference>
<evidence type="ECO:0000256" key="1">
    <source>
        <dbReference type="HAMAP-Rule" id="MF_00226"/>
    </source>
</evidence>